<keyword evidence="7" id="KW-1185">Reference proteome</keyword>
<sequence>MKREREDFKSCCCAKGRICALLQTSPTLLGVMAEAVSNNSRGVARSAFLGKKRHDHSLLFHLFCSISSLLSYPSLLIYFYLLKLPLGLLKAPVWIVMEASVLNGREVIGGQEDKGVVERLKNELEIINNDFMKANEERAKAAEYGLVLLEEKQQLQYRNEELTSLYETTKQELEKSATTIRSVSRDYEKRIKDLERQRETLLVEMEEREKEMTRKTVQLEEERRGLERQLKKTSSQLDYLMEGNTALSNENEKIKKDYSTVNEELRGYKKREITMEGELDSLRHEVDRARPKLLQLSQYKEELQSLTEANNSLQMELSSLQDHYDSIVHEKDDLEQQTKEVYEALNEEREAKSLLETKLRKDTFITPNREGVARGVALLKRVAVSDDMVTTSVPTSPTEIQSSTPFTAHTSKEMPSLLSELQNSLMSSEEDSSHTHQDEVIAELESKNSLLAREKEELEGQVSAILSDVDKWKNKHQELADTHETDLNSLRDELEAKKEIVHQLNNKINSLNGEKVSLEIEADGIKDEMTRFKESSQTQLEQLMKELREEQAKKGELKSRLSEIEDKLMNATGTREKLETILLSSRDELDLMKDGMNNLHKAINSLQQQQLPNARTGTTENSRTSEEGYTIIIGQGVEEKSKSIAINRESQCLTEVIQLKDLLQSMWSPLESFTKNMLQHSLKQSTEQPLLANGKGIHGNGIAEGMGSVVNSPFQSPRKGPSSNSEGDKTDDSKEMEVIINKLRAKLANRTEEVTQLRTIMKARQTTGEVTVSSLKSKLEGQARSHEAEINQFKNKLKTLRKERDDQTSLCALTSKRCQEYLGEISKLKRKIDEAKSESNRLRSEAKLLDVYLQRAIKQKLDISQKLERYQEEEERSKVIPLTLSASRV</sequence>
<feature type="coiled-coil region" evidence="3">
    <location>
        <begin position="117"/>
        <end position="271"/>
    </location>
</feature>
<dbReference type="Pfam" id="PF09730">
    <property type="entry name" value="BicD"/>
    <property type="match status" value="1"/>
</dbReference>
<dbReference type="GO" id="GO:0005794">
    <property type="term" value="C:Golgi apparatus"/>
    <property type="evidence" value="ECO:0007669"/>
    <property type="project" value="TreeGrafter"/>
</dbReference>
<organism evidence="6 7">
    <name type="scientific">Amphimedon queenslandica</name>
    <name type="common">Sponge</name>
    <dbReference type="NCBI Taxonomy" id="400682"/>
    <lineage>
        <taxon>Eukaryota</taxon>
        <taxon>Metazoa</taxon>
        <taxon>Porifera</taxon>
        <taxon>Demospongiae</taxon>
        <taxon>Heteroscleromorpha</taxon>
        <taxon>Haplosclerida</taxon>
        <taxon>Niphatidae</taxon>
        <taxon>Amphimedon</taxon>
    </lineage>
</organism>
<evidence type="ECO:0000256" key="1">
    <source>
        <dbReference type="ARBA" id="ARBA00010061"/>
    </source>
</evidence>
<dbReference type="GO" id="GO:0008093">
    <property type="term" value="F:cytoskeletal anchor activity"/>
    <property type="evidence" value="ECO:0007669"/>
    <property type="project" value="InterPro"/>
</dbReference>
<feature type="coiled-coil region" evidence="3">
    <location>
        <begin position="441"/>
        <end position="609"/>
    </location>
</feature>
<evidence type="ECO:0000256" key="4">
    <source>
        <dbReference type="SAM" id="MobiDB-lite"/>
    </source>
</evidence>
<keyword evidence="2 3" id="KW-0175">Coiled coil</keyword>
<evidence type="ECO:0000256" key="3">
    <source>
        <dbReference type="SAM" id="Coils"/>
    </source>
</evidence>
<evidence type="ECO:0000313" key="6">
    <source>
        <dbReference type="EnsemblMetazoa" id="XP_011406208.2"/>
    </source>
</evidence>
<comment type="similarity">
    <text evidence="1">Belongs to the BicD family.</text>
</comment>
<feature type="region of interest" description="Disordered" evidence="4">
    <location>
        <begin position="694"/>
        <end position="735"/>
    </location>
</feature>
<dbReference type="EnsemblMetazoa" id="XM_011407906.2">
    <property type="protein sequence ID" value="XP_011406208.2"/>
    <property type="gene ID" value="LOC100637945"/>
</dbReference>
<dbReference type="PANTHER" id="PTHR31233:SF6">
    <property type="entry name" value="PROTEIN BICAUDAL D"/>
    <property type="match status" value="1"/>
</dbReference>
<dbReference type="PANTHER" id="PTHR31233">
    <property type="entry name" value="BICAUDAL D FAMILY MEMBER"/>
    <property type="match status" value="1"/>
</dbReference>
<accession>A0AAN0IPY2</accession>
<dbReference type="Proteomes" id="UP000007879">
    <property type="component" value="Unassembled WGS sequence"/>
</dbReference>
<proteinExistence type="inferred from homology"/>
<dbReference type="GO" id="GO:0070507">
    <property type="term" value="P:regulation of microtubule cytoskeleton organization"/>
    <property type="evidence" value="ECO:0007669"/>
    <property type="project" value="TreeGrafter"/>
</dbReference>
<dbReference type="AlphaFoldDB" id="A0AAN0IPY2"/>
<dbReference type="GeneID" id="100637945"/>
<keyword evidence="5" id="KW-0472">Membrane</keyword>
<dbReference type="Gene3D" id="6.10.250.2470">
    <property type="match status" value="1"/>
</dbReference>
<keyword evidence="5" id="KW-1133">Transmembrane helix</keyword>
<protein>
    <submittedName>
        <fullName evidence="6">Uncharacterized protein</fullName>
    </submittedName>
</protein>
<feature type="coiled-coil region" evidence="3">
    <location>
        <begin position="296"/>
        <end position="351"/>
    </location>
</feature>
<dbReference type="GO" id="GO:0034452">
    <property type="term" value="F:dynactin binding"/>
    <property type="evidence" value="ECO:0007669"/>
    <property type="project" value="TreeGrafter"/>
</dbReference>
<evidence type="ECO:0000313" key="7">
    <source>
        <dbReference type="Proteomes" id="UP000007879"/>
    </source>
</evidence>
<dbReference type="GO" id="GO:0005829">
    <property type="term" value="C:cytosol"/>
    <property type="evidence" value="ECO:0007669"/>
    <property type="project" value="TreeGrafter"/>
</dbReference>
<dbReference type="InterPro" id="IPR018477">
    <property type="entry name" value="BICD"/>
</dbReference>
<keyword evidence="5" id="KW-0812">Transmembrane</keyword>
<dbReference type="GO" id="GO:0072393">
    <property type="term" value="P:microtubule anchoring at microtubule organizing center"/>
    <property type="evidence" value="ECO:0007669"/>
    <property type="project" value="TreeGrafter"/>
</dbReference>
<dbReference type="GO" id="GO:0070840">
    <property type="term" value="F:dynein complex binding"/>
    <property type="evidence" value="ECO:0007669"/>
    <property type="project" value="InterPro"/>
</dbReference>
<feature type="compositionally biased region" description="Polar residues" evidence="4">
    <location>
        <begin position="390"/>
        <end position="409"/>
    </location>
</feature>
<feature type="coiled-coil region" evidence="3">
    <location>
        <begin position="776"/>
        <end position="873"/>
    </location>
</feature>
<feature type="transmembrane region" description="Helical" evidence="5">
    <location>
        <begin position="58"/>
        <end position="81"/>
    </location>
</feature>
<reference evidence="6" key="2">
    <citation type="submission" date="2024-06" db="UniProtKB">
        <authorList>
            <consortium name="EnsemblMetazoa"/>
        </authorList>
    </citation>
    <scope>IDENTIFICATION</scope>
</reference>
<evidence type="ECO:0000256" key="2">
    <source>
        <dbReference type="ARBA" id="ARBA00023054"/>
    </source>
</evidence>
<feature type="compositionally biased region" description="Basic and acidic residues" evidence="4">
    <location>
        <begin position="726"/>
        <end position="735"/>
    </location>
</feature>
<feature type="region of interest" description="Disordered" evidence="4">
    <location>
        <begin position="390"/>
        <end position="410"/>
    </location>
</feature>
<evidence type="ECO:0000256" key="5">
    <source>
        <dbReference type="SAM" id="Phobius"/>
    </source>
</evidence>
<reference evidence="7" key="1">
    <citation type="journal article" date="2010" name="Nature">
        <title>The Amphimedon queenslandica genome and the evolution of animal complexity.</title>
        <authorList>
            <person name="Srivastava M."/>
            <person name="Simakov O."/>
            <person name="Chapman J."/>
            <person name="Fahey B."/>
            <person name="Gauthier M.E."/>
            <person name="Mitros T."/>
            <person name="Richards G.S."/>
            <person name="Conaco C."/>
            <person name="Dacre M."/>
            <person name="Hellsten U."/>
            <person name="Larroux C."/>
            <person name="Putnam N.H."/>
            <person name="Stanke M."/>
            <person name="Adamska M."/>
            <person name="Darling A."/>
            <person name="Degnan S.M."/>
            <person name="Oakley T.H."/>
            <person name="Plachetzki D.C."/>
            <person name="Zhai Y."/>
            <person name="Adamski M."/>
            <person name="Calcino A."/>
            <person name="Cummins S.F."/>
            <person name="Goodstein D.M."/>
            <person name="Harris C."/>
            <person name="Jackson D.J."/>
            <person name="Leys S.P."/>
            <person name="Shu S."/>
            <person name="Woodcroft B.J."/>
            <person name="Vervoort M."/>
            <person name="Kosik K.S."/>
            <person name="Manning G."/>
            <person name="Degnan B.M."/>
            <person name="Rokhsar D.S."/>
        </authorList>
    </citation>
    <scope>NUCLEOTIDE SEQUENCE [LARGE SCALE GENOMIC DNA]</scope>
</reference>
<dbReference type="Gene3D" id="1.20.5.1160">
    <property type="entry name" value="Vasodilator-stimulated phosphoprotein"/>
    <property type="match status" value="1"/>
</dbReference>
<dbReference type="RefSeq" id="XP_011406208.2">
    <property type="nucleotide sequence ID" value="XM_011407906.2"/>
</dbReference>
<dbReference type="KEGG" id="aqu:100637945"/>
<feature type="compositionally biased region" description="Polar residues" evidence="4">
    <location>
        <begin position="709"/>
        <end position="725"/>
    </location>
</feature>
<name>A0AAN0IPY2_AMPQE</name>